<comment type="caution">
    <text evidence="1">The sequence shown here is derived from an EMBL/GenBank/DDBJ whole genome shotgun (WGS) entry which is preliminary data.</text>
</comment>
<dbReference type="EMBL" id="CAKLPY010000001">
    <property type="protein sequence ID" value="CAH0994447.1"/>
    <property type="molecule type" value="Genomic_DNA"/>
</dbReference>
<proteinExistence type="predicted"/>
<keyword evidence="2" id="KW-1185">Reference proteome</keyword>
<evidence type="ECO:0000313" key="1">
    <source>
        <dbReference type="EMBL" id="CAH0994447.1"/>
    </source>
</evidence>
<organism evidence="1 2">
    <name type="scientific">Emticicia aquatica</name>
    <dbReference type="NCBI Taxonomy" id="1681835"/>
    <lineage>
        <taxon>Bacteria</taxon>
        <taxon>Pseudomonadati</taxon>
        <taxon>Bacteroidota</taxon>
        <taxon>Cytophagia</taxon>
        <taxon>Cytophagales</taxon>
        <taxon>Leadbetterellaceae</taxon>
        <taxon>Emticicia</taxon>
    </lineage>
</organism>
<dbReference type="Proteomes" id="UP000837932">
    <property type="component" value="Unassembled WGS sequence"/>
</dbReference>
<name>A0ABN8EU65_9BACT</name>
<reference evidence="1" key="1">
    <citation type="submission" date="2021-12" db="EMBL/GenBank/DDBJ databases">
        <authorList>
            <person name="Rodrigo-Torres L."/>
            <person name="Arahal R. D."/>
            <person name="Lucena T."/>
        </authorList>
    </citation>
    <scope>NUCLEOTIDE SEQUENCE</scope>
    <source>
        <strain evidence="1">CECT 8858</strain>
    </source>
</reference>
<sequence length="146" mass="17025">MSNENCNPFSKCEEQSGKIKTIFCTEKGKTYQYINKSSNFVVKIRVDECLVKGEQQRKCDFMILSCGEPKKAYLIELKGSDLEHAAKQILNVIQLFQIELSDFEINARIVLSKVYQRDIESEDYIKLKRKLKNRIKHKNILLSETI</sequence>
<evidence type="ECO:0000313" key="2">
    <source>
        <dbReference type="Proteomes" id="UP000837932"/>
    </source>
</evidence>
<accession>A0ABN8EU65</accession>
<gene>
    <name evidence="1" type="ORF">EMA8858_00557</name>
</gene>
<dbReference type="RefSeq" id="WP_238804196.1">
    <property type="nucleotide sequence ID" value="NZ_CAKLPY010000001.1"/>
</dbReference>
<protein>
    <submittedName>
        <fullName evidence="1">Uncharacterized protein</fullName>
    </submittedName>
</protein>